<dbReference type="RefSeq" id="WP_106239492.1">
    <property type="nucleotide sequence ID" value="NZ_CP109074.1"/>
</dbReference>
<proteinExistence type="predicted"/>
<dbReference type="AlphaFoldDB" id="A0A2T0N1Z4"/>
<protein>
    <recommendedName>
        <fullName evidence="3">Homeodomain-like domain-containing protein</fullName>
    </recommendedName>
</protein>
<dbReference type="OrthoDB" id="3579809at2"/>
<name>A0A2T0N1Z4_9ACTN</name>
<accession>A0A2T0N1Z4</accession>
<dbReference type="EMBL" id="PVNG01000006">
    <property type="protein sequence ID" value="PRX66002.1"/>
    <property type="molecule type" value="Genomic_DNA"/>
</dbReference>
<sequence>MTNDLATLVRQAQDDDPLLALRAATALRREIERLEAVQVRRARVAGLAWAQIADAIGVSKQAVHKKYGRR</sequence>
<reference evidence="1 2" key="1">
    <citation type="submission" date="2018-03" db="EMBL/GenBank/DDBJ databases">
        <title>Genomic Encyclopedia of Type Strains, Phase III (KMG-III): the genomes of soil and plant-associated and newly described type strains.</title>
        <authorList>
            <person name="Whitman W."/>
        </authorList>
    </citation>
    <scope>NUCLEOTIDE SEQUENCE [LARGE SCALE GENOMIC DNA]</scope>
    <source>
        <strain evidence="1 2">CGMCC 4.7104</strain>
    </source>
</reference>
<dbReference type="Proteomes" id="UP000238312">
    <property type="component" value="Unassembled WGS sequence"/>
</dbReference>
<evidence type="ECO:0000313" key="1">
    <source>
        <dbReference type="EMBL" id="PRX66002.1"/>
    </source>
</evidence>
<evidence type="ECO:0000313" key="2">
    <source>
        <dbReference type="Proteomes" id="UP000238312"/>
    </source>
</evidence>
<keyword evidence="2" id="KW-1185">Reference proteome</keyword>
<comment type="caution">
    <text evidence="1">The sequence shown here is derived from an EMBL/GenBank/DDBJ whole genome shotgun (WGS) entry which is preliminary data.</text>
</comment>
<gene>
    <name evidence="1" type="ORF">B0I32_106138</name>
</gene>
<organism evidence="1 2">
    <name type="scientific">Nonomuraea fuscirosea</name>
    <dbReference type="NCBI Taxonomy" id="1291556"/>
    <lineage>
        <taxon>Bacteria</taxon>
        <taxon>Bacillati</taxon>
        <taxon>Actinomycetota</taxon>
        <taxon>Actinomycetes</taxon>
        <taxon>Streptosporangiales</taxon>
        <taxon>Streptosporangiaceae</taxon>
        <taxon>Nonomuraea</taxon>
    </lineage>
</organism>
<evidence type="ECO:0008006" key="3">
    <source>
        <dbReference type="Google" id="ProtNLM"/>
    </source>
</evidence>